<proteinExistence type="predicted"/>
<feature type="binding site" evidence="2">
    <location>
        <begin position="160"/>
        <end position="163"/>
    </location>
    <ligand>
        <name>glutathione</name>
        <dbReference type="ChEBI" id="CHEBI:57925"/>
    </ligand>
</feature>
<dbReference type="SFLD" id="SFLDS00019">
    <property type="entry name" value="Glutathione_Transferase_(cytos"/>
    <property type="match status" value="1"/>
</dbReference>
<feature type="site" description="Lowers pKa of active site Cys" evidence="3">
    <location>
        <position position="286"/>
    </location>
</feature>
<feature type="domain" description="GST C-terminal" evidence="4">
    <location>
        <begin position="205"/>
        <end position="331"/>
    </location>
</feature>
<dbReference type="InterPro" id="IPR016639">
    <property type="entry name" value="GST_Omega/GSH"/>
</dbReference>
<dbReference type="CDD" id="cd03190">
    <property type="entry name" value="GST_C_Omega_like"/>
    <property type="match status" value="1"/>
</dbReference>
<dbReference type="Pfam" id="PF13409">
    <property type="entry name" value="GST_N_2"/>
    <property type="match status" value="1"/>
</dbReference>
<dbReference type="FunFam" id="3.40.30.10:FF:000162">
    <property type="entry name" value="Glutathione S-transferase Gst3"/>
    <property type="match status" value="1"/>
</dbReference>
<dbReference type="Pfam" id="PF13410">
    <property type="entry name" value="GST_C_2"/>
    <property type="match status" value="1"/>
</dbReference>
<dbReference type="SUPFAM" id="SSF47616">
    <property type="entry name" value="GST C-terminal domain-like"/>
    <property type="match status" value="1"/>
</dbReference>
<feature type="site" description="Lowers pKa of active site Cys" evidence="3">
    <location>
        <position position="331"/>
    </location>
</feature>
<accession>A0A2U8JGN6</accession>
<name>A0A2U8JGN6_9APHY</name>
<feature type="binding site" evidence="2">
    <location>
        <position position="124"/>
    </location>
    <ligand>
        <name>glutathione</name>
        <dbReference type="ChEBI" id="CHEBI:57925"/>
    </ligand>
</feature>
<feature type="active site" description="Proton donor/acceptor" evidence="1">
    <location>
        <position position="228"/>
    </location>
</feature>
<organism evidence="5">
    <name type="scientific">Sparassis latifolia</name>
    <dbReference type="NCBI Taxonomy" id="1202976"/>
    <lineage>
        <taxon>Eukaryota</taxon>
        <taxon>Fungi</taxon>
        <taxon>Dikarya</taxon>
        <taxon>Basidiomycota</taxon>
        <taxon>Agaricomycotina</taxon>
        <taxon>Agaricomycetes</taxon>
        <taxon>Polyporales</taxon>
        <taxon>Sparassidaceae</taxon>
        <taxon>Sparassis</taxon>
    </lineage>
</organism>
<dbReference type="PIRSF" id="PIRSF015753">
    <property type="entry name" value="GST"/>
    <property type="match status" value="1"/>
</dbReference>
<evidence type="ECO:0000259" key="4">
    <source>
        <dbReference type="PROSITE" id="PS50405"/>
    </source>
</evidence>
<dbReference type="PANTHER" id="PTHR32419">
    <property type="entry name" value="GLUTATHIONYL-HYDROQUINONE REDUCTASE"/>
    <property type="match status" value="1"/>
</dbReference>
<dbReference type="GO" id="GO:0005737">
    <property type="term" value="C:cytoplasm"/>
    <property type="evidence" value="ECO:0007669"/>
    <property type="project" value="TreeGrafter"/>
</dbReference>
<dbReference type="InterPro" id="IPR036282">
    <property type="entry name" value="Glutathione-S-Trfase_C_sf"/>
</dbReference>
<dbReference type="PROSITE" id="PS50405">
    <property type="entry name" value="GST_CTER"/>
    <property type="match status" value="1"/>
</dbReference>
<sequence length="355" mass="40721">MRPSLFRFASHQLLHTTPRAPPARHPIYSAVQRRRMSSTRDVSHNTDISKMKHEENGSFKRKPSSFRSFIEMGGQFAPEKGRYHLYVSYACPWATRTLITRKLKGLEDFIGVSVVSPHMGADGWPFAKADAFPGADDDPLYASDHVKDLYLRVQPNYEGRFTVPVLWDKKTETIVNNESSEIIRMFNSAFNELLPKNKAAIDIYPEPLRKEIDSVNEWVYDTVNNGVYKSGFASTQAAYEGAVVPLFASLDRLEKMLKGKDYLIGDQLTEADIRLFVTIVRFDPVYVGHFKCNLRTIRDGYPAIHLWLRKLYWKNSAFSSTCNFDHIKTHYYWSHTFINPHKVVPVGPIPNILAL</sequence>
<dbReference type="PANTHER" id="PTHR32419:SF6">
    <property type="entry name" value="GLUTATHIONE S-TRANSFERASE OMEGA-LIKE 1-RELATED"/>
    <property type="match status" value="1"/>
</dbReference>
<dbReference type="SFLD" id="SFLDG01206">
    <property type="entry name" value="Xi.1"/>
    <property type="match status" value="1"/>
</dbReference>
<dbReference type="InterPro" id="IPR047047">
    <property type="entry name" value="GST_Omega-like_C"/>
</dbReference>
<evidence type="ECO:0000313" key="5">
    <source>
        <dbReference type="EMBL" id="AWK67880.1"/>
    </source>
</evidence>
<dbReference type="SUPFAM" id="SSF52833">
    <property type="entry name" value="Thioredoxin-like"/>
    <property type="match status" value="1"/>
</dbReference>
<keyword evidence="5" id="KW-0808">Transferase</keyword>
<dbReference type="InterPro" id="IPR040079">
    <property type="entry name" value="Glutathione_S-Trfase"/>
</dbReference>
<dbReference type="Gene3D" id="3.40.30.10">
    <property type="entry name" value="Glutaredoxin"/>
    <property type="match status" value="1"/>
</dbReference>
<feature type="binding site" evidence="2">
    <location>
        <begin position="178"/>
        <end position="179"/>
    </location>
    <ligand>
        <name>glutathione</name>
        <dbReference type="ChEBI" id="CHEBI:57925"/>
    </ligand>
</feature>
<dbReference type="AlphaFoldDB" id="A0A2U8JGN6"/>
<dbReference type="InterPro" id="IPR010987">
    <property type="entry name" value="Glutathione-S-Trfase_C-like"/>
</dbReference>
<evidence type="ECO:0000256" key="3">
    <source>
        <dbReference type="PIRSR" id="PIRSR015753-3"/>
    </source>
</evidence>
<evidence type="ECO:0000256" key="2">
    <source>
        <dbReference type="PIRSR" id="PIRSR015753-2"/>
    </source>
</evidence>
<dbReference type="EMBL" id="MF327523">
    <property type="protein sequence ID" value="AWK67880.1"/>
    <property type="molecule type" value="Genomic_DNA"/>
</dbReference>
<feature type="active site" description="Nucleophile" evidence="1">
    <location>
        <position position="91"/>
    </location>
</feature>
<dbReference type="InterPro" id="IPR036249">
    <property type="entry name" value="Thioredoxin-like_sf"/>
</dbReference>
<protein>
    <submittedName>
        <fullName evidence="5">Glutathione transferase-like protein</fullName>
    </submittedName>
</protein>
<dbReference type="GO" id="GO:0004364">
    <property type="term" value="F:glutathione transferase activity"/>
    <property type="evidence" value="ECO:0007669"/>
    <property type="project" value="InterPro"/>
</dbReference>
<evidence type="ECO:0000256" key="1">
    <source>
        <dbReference type="PIRSR" id="PIRSR015753-1"/>
    </source>
</evidence>
<dbReference type="Gene3D" id="1.20.1050.10">
    <property type="match status" value="1"/>
</dbReference>
<dbReference type="SFLD" id="SFLDG01148">
    <property type="entry name" value="Xi_(cytGST)"/>
    <property type="match status" value="1"/>
</dbReference>
<dbReference type="InterPro" id="IPR004045">
    <property type="entry name" value="Glutathione_S-Trfase_N"/>
</dbReference>
<reference evidence="5" key="1">
    <citation type="submission" date="2017-06" db="EMBL/GenBank/DDBJ databases">
        <authorList>
            <person name="Kim H.J."/>
            <person name="Triplett B.A."/>
        </authorList>
    </citation>
    <scope>NUCLEOTIDE SEQUENCE</scope>
</reference>